<feature type="region of interest" description="Disordered" evidence="1">
    <location>
        <begin position="153"/>
        <end position="223"/>
    </location>
</feature>
<dbReference type="EMBL" id="CAJEWN010000599">
    <property type="protein sequence ID" value="CAD2186669.1"/>
    <property type="molecule type" value="Genomic_DNA"/>
</dbReference>
<evidence type="ECO:0000256" key="1">
    <source>
        <dbReference type="SAM" id="MobiDB-lite"/>
    </source>
</evidence>
<dbReference type="OrthoDB" id="5985669at2759"/>
<comment type="caution">
    <text evidence="2">The sequence shown here is derived from an EMBL/GenBank/DDBJ whole genome shotgun (WGS) entry which is preliminary data.</text>
</comment>
<dbReference type="AlphaFoldDB" id="A0A6V7WI33"/>
<feature type="compositionally biased region" description="Basic residues" evidence="1">
    <location>
        <begin position="206"/>
        <end position="223"/>
    </location>
</feature>
<sequence length="223" mass="26894">MRRTRHIIATHFYPDRAQPRALHLYNKVLEERMRRWGMLADIQKAKFNEDVGDKEKSLLLKGMSVLAEDKQRCCRCARTDLCVEDIENIRVCSGCYAIYCVDCFTVRKRCFKKGCSSLLMQIVDNVDFYVDSSLDEDESEEDEEEKYEIVDTEVEMEEDKVREYDKESLEGKEKENGKMEGTKKDKQEEKKRKKKRIKRWKEQGWRKRKRKKKKRKMKKRIKR</sequence>
<protein>
    <submittedName>
        <fullName evidence="2">Uncharacterized protein</fullName>
    </submittedName>
</protein>
<dbReference type="Proteomes" id="UP000580250">
    <property type="component" value="Unassembled WGS sequence"/>
</dbReference>
<organism evidence="2 3">
    <name type="scientific">Meloidogyne enterolobii</name>
    <name type="common">Root-knot nematode worm</name>
    <name type="synonym">Meloidogyne mayaguensis</name>
    <dbReference type="NCBI Taxonomy" id="390850"/>
    <lineage>
        <taxon>Eukaryota</taxon>
        <taxon>Metazoa</taxon>
        <taxon>Ecdysozoa</taxon>
        <taxon>Nematoda</taxon>
        <taxon>Chromadorea</taxon>
        <taxon>Rhabditida</taxon>
        <taxon>Tylenchina</taxon>
        <taxon>Tylenchomorpha</taxon>
        <taxon>Tylenchoidea</taxon>
        <taxon>Meloidogynidae</taxon>
        <taxon>Meloidogyninae</taxon>
        <taxon>Meloidogyne</taxon>
    </lineage>
</organism>
<name>A0A6V7WI33_MELEN</name>
<feature type="compositionally biased region" description="Basic and acidic residues" evidence="1">
    <location>
        <begin position="159"/>
        <end position="190"/>
    </location>
</feature>
<evidence type="ECO:0000313" key="2">
    <source>
        <dbReference type="EMBL" id="CAD2186669.1"/>
    </source>
</evidence>
<reference evidence="2 3" key="1">
    <citation type="submission" date="2020-08" db="EMBL/GenBank/DDBJ databases">
        <authorList>
            <person name="Koutsovoulos G."/>
            <person name="Danchin GJ E."/>
        </authorList>
    </citation>
    <scope>NUCLEOTIDE SEQUENCE [LARGE SCALE GENOMIC DNA]</scope>
</reference>
<proteinExistence type="predicted"/>
<evidence type="ECO:0000313" key="3">
    <source>
        <dbReference type="Proteomes" id="UP000580250"/>
    </source>
</evidence>
<accession>A0A6V7WI33</accession>
<gene>
    <name evidence="2" type="ORF">MENT_LOCUS39187</name>
</gene>